<dbReference type="PANTHER" id="PTHR47666:SF1">
    <property type="entry name" value="PROTEIN VASCULAR ASSOCIATED DEATH 1, CHLOROPLASTIC"/>
    <property type="match status" value="1"/>
</dbReference>
<dbReference type="InterPro" id="IPR004182">
    <property type="entry name" value="GRAM"/>
</dbReference>
<dbReference type="Pfam" id="PF02893">
    <property type="entry name" value="GRAM"/>
    <property type="match status" value="1"/>
</dbReference>
<dbReference type="PROSITE" id="PS51778">
    <property type="entry name" value="VAST"/>
    <property type="match status" value="1"/>
</dbReference>
<feature type="region of interest" description="Disordered" evidence="5">
    <location>
        <begin position="39"/>
        <end position="65"/>
    </location>
</feature>
<organism evidence="8 9">
    <name type="scientific">Carya illinoinensis</name>
    <name type="common">Pecan</name>
    <dbReference type="NCBI Taxonomy" id="32201"/>
    <lineage>
        <taxon>Eukaryota</taxon>
        <taxon>Viridiplantae</taxon>
        <taxon>Streptophyta</taxon>
        <taxon>Embryophyta</taxon>
        <taxon>Tracheophyta</taxon>
        <taxon>Spermatophyta</taxon>
        <taxon>Magnoliopsida</taxon>
        <taxon>eudicotyledons</taxon>
        <taxon>Gunneridae</taxon>
        <taxon>Pentapetalae</taxon>
        <taxon>rosids</taxon>
        <taxon>fabids</taxon>
        <taxon>Fagales</taxon>
        <taxon>Juglandaceae</taxon>
        <taxon>Carya</taxon>
    </lineage>
</organism>
<evidence type="ECO:0000313" key="9">
    <source>
        <dbReference type="Proteomes" id="UP000811246"/>
    </source>
</evidence>
<feature type="compositionally biased region" description="Basic and acidic residues" evidence="5">
    <location>
        <begin position="206"/>
        <end position="226"/>
    </location>
</feature>
<comment type="subcellular location">
    <subcellularLocation>
        <location evidence="1">Membrane</location>
        <topology evidence="1">Single-pass membrane protein</topology>
    </subcellularLocation>
</comment>
<feature type="region of interest" description="Disordered" evidence="5">
    <location>
        <begin position="1"/>
        <end position="26"/>
    </location>
</feature>
<feature type="domain" description="VASt" evidence="7">
    <location>
        <begin position="287"/>
        <end position="459"/>
    </location>
</feature>
<dbReference type="InterPro" id="IPR031968">
    <property type="entry name" value="VASt"/>
</dbReference>
<feature type="transmembrane region" description="Helical" evidence="6">
    <location>
        <begin position="549"/>
        <end position="572"/>
    </location>
</feature>
<dbReference type="SMART" id="SM00568">
    <property type="entry name" value="GRAM"/>
    <property type="match status" value="1"/>
</dbReference>
<keyword evidence="2 6" id="KW-0812">Transmembrane</keyword>
<feature type="compositionally biased region" description="Polar residues" evidence="5">
    <location>
        <begin position="243"/>
        <end position="253"/>
    </location>
</feature>
<evidence type="ECO:0000313" key="8">
    <source>
        <dbReference type="EMBL" id="KAG6680131.1"/>
    </source>
</evidence>
<evidence type="ECO:0000256" key="2">
    <source>
        <dbReference type="ARBA" id="ARBA00022692"/>
    </source>
</evidence>
<evidence type="ECO:0000259" key="7">
    <source>
        <dbReference type="PROSITE" id="PS51778"/>
    </source>
</evidence>
<evidence type="ECO:0000256" key="1">
    <source>
        <dbReference type="ARBA" id="ARBA00004167"/>
    </source>
</evidence>
<keyword evidence="3 6" id="KW-1133">Transmembrane helix</keyword>
<dbReference type="Gene3D" id="2.30.29.30">
    <property type="entry name" value="Pleckstrin-homology domain (PH domain)/Phosphotyrosine-binding domain (PTB)"/>
    <property type="match status" value="1"/>
</dbReference>
<accession>A0A922AJP8</accession>
<dbReference type="Pfam" id="PF16016">
    <property type="entry name" value="VASt"/>
    <property type="match status" value="1"/>
</dbReference>
<protein>
    <recommendedName>
        <fullName evidence="7">VASt domain-containing protein</fullName>
    </recommendedName>
</protein>
<dbReference type="Proteomes" id="UP000811246">
    <property type="component" value="Chromosome 13"/>
</dbReference>
<keyword evidence="4 6" id="KW-0472">Membrane</keyword>
<dbReference type="CDD" id="cd13220">
    <property type="entry name" value="PH-GRAM_GRAMDC"/>
    <property type="match status" value="1"/>
</dbReference>
<dbReference type="PANTHER" id="PTHR47666">
    <property type="entry name" value="PROTEIN VASCULAR ASSOCIATED DEATH 1, CHLOROPLASTIC"/>
    <property type="match status" value="1"/>
</dbReference>
<evidence type="ECO:0000256" key="3">
    <source>
        <dbReference type="ARBA" id="ARBA00022989"/>
    </source>
</evidence>
<feature type="region of interest" description="Disordered" evidence="5">
    <location>
        <begin position="181"/>
        <end position="268"/>
    </location>
</feature>
<feature type="compositionally biased region" description="Basic and acidic residues" evidence="5">
    <location>
        <begin position="7"/>
        <end position="18"/>
    </location>
</feature>
<gene>
    <name evidence="8" type="ORF">I3842_13G025800</name>
</gene>
<dbReference type="InterPro" id="IPR011993">
    <property type="entry name" value="PH-like_dom_sf"/>
</dbReference>
<dbReference type="GO" id="GO:0016020">
    <property type="term" value="C:membrane"/>
    <property type="evidence" value="ECO:0007669"/>
    <property type="project" value="UniProtKB-SubCell"/>
</dbReference>
<evidence type="ECO:0000256" key="4">
    <source>
        <dbReference type="ARBA" id="ARBA00023136"/>
    </source>
</evidence>
<comment type="caution">
    <text evidence="8">The sequence shown here is derived from an EMBL/GenBank/DDBJ whole genome shotgun (WGS) entry which is preliminary data.</text>
</comment>
<name>A0A922AJP8_CARIL</name>
<proteinExistence type="predicted"/>
<reference evidence="8" key="1">
    <citation type="submission" date="2021-01" db="EMBL/GenBank/DDBJ databases">
        <authorList>
            <person name="Lovell J.T."/>
            <person name="Bentley N."/>
            <person name="Bhattarai G."/>
            <person name="Jenkins J.W."/>
            <person name="Sreedasyam A."/>
            <person name="Alarcon Y."/>
            <person name="Bock C."/>
            <person name="Boston L."/>
            <person name="Carlson J."/>
            <person name="Cervantes K."/>
            <person name="Clermont K."/>
            <person name="Krom N."/>
            <person name="Kubenka K."/>
            <person name="Mamidi S."/>
            <person name="Mattison C."/>
            <person name="Monteros M."/>
            <person name="Pisani C."/>
            <person name="Plott C."/>
            <person name="Rajasekar S."/>
            <person name="Rhein H.S."/>
            <person name="Rohla C."/>
            <person name="Song M."/>
            <person name="Hilaire R.S."/>
            <person name="Shu S."/>
            <person name="Wells L."/>
            <person name="Wang X."/>
            <person name="Webber J."/>
            <person name="Heerema R.J."/>
            <person name="Klein P."/>
            <person name="Conner P."/>
            <person name="Grauke L."/>
            <person name="Grimwood J."/>
            <person name="Schmutz J."/>
            <person name="Randall J.J."/>
        </authorList>
    </citation>
    <scope>NUCLEOTIDE SEQUENCE</scope>
    <source>
        <tissue evidence="8">Leaf</tissue>
    </source>
</reference>
<dbReference type="FunFam" id="2.30.29.30:FF:000008">
    <property type="entry name" value="GRAM domain containing 1B"/>
    <property type="match status" value="1"/>
</dbReference>
<evidence type="ECO:0000256" key="5">
    <source>
        <dbReference type="SAM" id="MobiDB-lite"/>
    </source>
</evidence>
<sequence length="646" mass="72991">MAVVSESGKRIEVSEPKDPSPSGLAADAASESLLIARSSFSADTPDRNDSSNSSPNPYKDAEAQSPALLRSEEYRQLFRLPPDEVLVEDFNCALQENILIQGHMYLFVHHICFYSNIFGFETKKIIPFHEVTSVRRAKTAGIFPNAIEIVTGSKKNFFASFLSRDEAFKIIHDGWLNHSNGAKGATEQQESASESSSQENGGVLTERVKRFESPAHESDSPDRNKDPPVLNDSLPINVEDETVTATTSEQQDNVGDAEPVLNAEPSSSEQTLIWKHENIAAPKIPEFYTKVAESKFPIKVEDFFNIFFTDDAFSFTESFHKRCGDKDFRSSSWYPHDKYGHARDVSFQHPIKIYFGAKFGSCQEIQKFRVYRNSHLVIETSQEISDVPYSDYFRVEGLWDVVRDADGSKECCMLRIYVNVAFSKKTVFRGKIVQSTVEECREAYSTWISMAHEFLKQKNLVNKEEGGIADSMIQNGEGHFKGEVRTGASSERSFESSEHMRMQQISEPTVANQQVGNLLQGNFVDATSLASWLREFILKLGSLKSQNHISVLAVIIFAVVFLMQLSILVLLARPQHIHVNPQADYMNSMGGGVGGRSSEAMAWMEKRIHHLKDEMYMVESRLERMRHEHALLKAELKDLEHRSKQR</sequence>
<feature type="compositionally biased region" description="Low complexity" evidence="5">
    <location>
        <begin position="187"/>
        <end position="199"/>
    </location>
</feature>
<dbReference type="AlphaFoldDB" id="A0A922AJP8"/>
<dbReference type="EMBL" id="CM031837">
    <property type="protein sequence ID" value="KAG6680131.1"/>
    <property type="molecule type" value="Genomic_DNA"/>
</dbReference>
<evidence type="ECO:0000256" key="6">
    <source>
        <dbReference type="SAM" id="Phobius"/>
    </source>
</evidence>
<dbReference type="GO" id="GO:0043069">
    <property type="term" value="P:negative regulation of programmed cell death"/>
    <property type="evidence" value="ECO:0007669"/>
    <property type="project" value="TreeGrafter"/>
</dbReference>